<evidence type="ECO:0000313" key="3">
    <source>
        <dbReference type="EMBL" id="KAF7839568.1"/>
    </source>
</evidence>
<sequence>MKPFQNNLEKQGTRANQSERANKATQATIQTTEGEARYEQIQQAPIVPCKYIDPPTLDALNITDDVHTFMENIGWAKFLNIQCTIATEAVREFCSTFSLNLKRTTR</sequence>
<dbReference type="InterPro" id="IPR004312">
    <property type="entry name" value="ATHILA_Orf1_C"/>
</dbReference>
<organism evidence="3 4">
    <name type="scientific">Senna tora</name>
    <dbReference type="NCBI Taxonomy" id="362788"/>
    <lineage>
        <taxon>Eukaryota</taxon>
        <taxon>Viridiplantae</taxon>
        <taxon>Streptophyta</taxon>
        <taxon>Embryophyta</taxon>
        <taxon>Tracheophyta</taxon>
        <taxon>Spermatophyta</taxon>
        <taxon>Magnoliopsida</taxon>
        <taxon>eudicotyledons</taxon>
        <taxon>Gunneridae</taxon>
        <taxon>Pentapetalae</taxon>
        <taxon>rosids</taxon>
        <taxon>fabids</taxon>
        <taxon>Fabales</taxon>
        <taxon>Fabaceae</taxon>
        <taxon>Caesalpinioideae</taxon>
        <taxon>Cassia clade</taxon>
        <taxon>Senna</taxon>
    </lineage>
</organism>
<dbReference type="Proteomes" id="UP000634136">
    <property type="component" value="Unassembled WGS sequence"/>
</dbReference>
<evidence type="ECO:0000259" key="2">
    <source>
        <dbReference type="Pfam" id="PF03078"/>
    </source>
</evidence>
<dbReference type="Pfam" id="PF03078">
    <property type="entry name" value="ATHILA"/>
    <property type="match status" value="1"/>
</dbReference>
<comment type="caution">
    <text evidence="3">The sequence shown here is derived from an EMBL/GenBank/DDBJ whole genome shotgun (WGS) entry which is preliminary data.</text>
</comment>
<name>A0A834X7W3_9FABA</name>
<accession>A0A834X7W3</accession>
<evidence type="ECO:0000256" key="1">
    <source>
        <dbReference type="SAM" id="MobiDB-lite"/>
    </source>
</evidence>
<gene>
    <name evidence="3" type="ORF">G2W53_008050</name>
</gene>
<evidence type="ECO:0000313" key="4">
    <source>
        <dbReference type="Proteomes" id="UP000634136"/>
    </source>
</evidence>
<keyword evidence="4" id="KW-1185">Reference proteome</keyword>
<dbReference type="EMBL" id="JAAIUW010000003">
    <property type="protein sequence ID" value="KAF7839568.1"/>
    <property type="molecule type" value="Genomic_DNA"/>
</dbReference>
<feature type="compositionally biased region" description="Polar residues" evidence="1">
    <location>
        <begin position="1"/>
        <end position="33"/>
    </location>
</feature>
<protein>
    <submittedName>
        <fullName evidence="3">Vegetative cell wall protein gp1-like</fullName>
    </submittedName>
</protein>
<proteinExistence type="predicted"/>
<feature type="domain" description="Arabidopsis retrotransposon Orf1 C-terminal" evidence="2">
    <location>
        <begin position="13"/>
        <end position="102"/>
    </location>
</feature>
<dbReference type="AlphaFoldDB" id="A0A834X7W3"/>
<reference evidence="3" key="1">
    <citation type="submission" date="2020-09" db="EMBL/GenBank/DDBJ databases">
        <title>Genome-Enabled Discovery of Anthraquinone Biosynthesis in Senna tora.</title>
        <authorList>
            <person name="Kang S.-H."/>
            <person name="Pandey R.P."/>
            <person name="Lee C.-M."/>
            <person name="Sim J.-S."/>
            <person name="Jeong J.-T."/>
            <person name="Choi B.-S."/>
            <person name="Jung M."/>
            <person name="Ginzburg D."/>
            <person name="Zhao K."/>
            <person name="Won S.Y."/>
            <person name="Oh T.-J."/>
            <person name="Yu Y."/>
            <person name="Kim N.-H."/>
            <person name="Lee O.R."/>
            <person name="Lee T.-H."/>
            <person name="Bashyal P."/>
            <person name="Kim T.-S."/>
            <person name="Lee W.-H."/>
            <person name="Kawkins C."/>
            <person name="Kim C.-K."/>
            <person name="Kim J.S."/>
            <person name="Ahn B.O."/>
            <person name="Rhee S.Y."/>
            <person name="Sohng J.K."/>
        </authorList>
    </citation>
    <scope>NUCLEOTIDE SEQUENCE</scope>
    <source>
        <tissue evidence="3">Leaf</tissue>
    </source>
</reference>
<feature type="region of interest" description="Disordered" evidence="1">
    <location>
        <begin position="1"/>
        <end position="35"/>
    </location>
</feature>